<dbReference type="Pfam" id="PF04307">
    <property type="entry name" value="YdjM"/>
    <property type="match status" value="1"/>
</dbReference>
<feature type="transmembrane region" description="Helical" evidence="1">
    <location>
        <begin position="29"/>
        <end position="49"/>
    </location>
</feature>
<evidence type="ECO:0008006" key="4">
    <source>
        <dbReference type="Google" id="ProtNLM"/>
    </source>
</evidence>
<dbReference type="eggNOG" id="COG0845">
    <property type="taxonomic scope" value="Bacteria"/>
</dbReference>
<keyword evidence="1" id="KW-1133">Transmembrane helix</keyword>
<accession>M1E559</accession>
<organism evidence="2 3">
    <name type="scientific">Thermodesulfobium narugense DSM 14796</name>
    <dbReference type="NCBI Taxonomy" id="747365"/>
    <lineage>
        <taxon>Bacteria</taxon>
        <taxon>Pseudomonadati</taxon>
        <taxon>Thermodesulfobiota</taxon>
        <taxon>Thermodesulfobiia</taxon>
        <taxon>Thermodesulfobiales</taxon>
        <taxon>Thermodesulfobiaceae</taxon>
        <taxon>Thermodesulfobium</taxon>
    </lineage>
</organism>
<dbReference type="Gene3D" id="1.10.287.470">
    <property type="entry name" value="Helix hairpin bin"/>
    <property type="match status" value="1"/>
</dbReference>
<sequence length="551" mass="62708">MSIYSHIAFSLLFIQIVRVLLPYDVKIDIFFYLFAVLGNLICIIPEIFFKIRKCSSFKVFNRLNISRNEVIDFTNSVLCYLIYSVILNLVFFIFKLNTTYLLSLEIGYISHLILESFSVTGVRLLYPAFIRFSLITKKDAVFRGFIKDSKPERILAGVFILLFVICLPTDSYKKIIHSIIQNPIGALSDVKYEASEKETIVYVKGIHNVTHEKIEKNFKAIGWLGANSVVVEDPETGYLYSIGKGLTDNIQPFSMEEKTGDNILITSKNISVYRTNLHKIVSELDSTIKDPDTSVFITGNLYTDDENYHIASNPTEYNPIKLAQKCLELQFARIEDLDRLKNTHITTGKLVIRYEKKIKKNNENVANAEENNYNDKKYNKEDTKTEDLNKFKISFNAMDISDIKVKVGQKVKKGDVLVISSKEQDALNLENQKNNIDYSKLEGSISKIQASYKEKLDSKYKELELNKKLYSEGLISEQAVKNIESDIAYLKANEELEISSIQSEQAKLSAQIENNNKHISRLEIKSPINGEVSNVSINFNAGVISGSISVE</sequence>
<dbReference type="HOGENOM" id="CLU_494252_0_0_9"/>
<protein>
    <recommendedName>
        <fullName evidence="4">Membrane-bound metal-dependent hydrolase</fullName>
    </recommendedName>
</protein>
<dbReference type="RefSeq" id="WP_013755784.1">
    <property type="nucleotide sequence ID" value="NC_015499.1"/>
</dbReference>
<proteinExistence type="predicted"/>
<dbReference type="STRING" id="747365.Thena_0413"/>
<dbReference type="KEGG" id="tnr:Thena_0413"/>
<evidence type="ECO:0000256" key="1">
    <source>
        <dbReference type="SAM" id="Phobius"/>
    </source>
</evidence>
<dbReference type="AlphaFoldDB" id="M1E559"/>
<name>M1E559_9BACT</name>
<dbReference type="Proteomes" id="UP000011765">
    <property type="component" value="Chromosome"/>
</dbReference>
<dbReference type="GO" id="GO:1990281">
    <property type="term" value="C:efflux pump complex"/>
    <property type="evidence" value="ECO:0007669"/>
    <property type="project" value="TreeGrafter"/>
</dbReference>
<dbReference type="GO" id="GO:0015562">
    <property type="term" value="F:efflux transmembrane transporter activity"/>
    <property type="evidence" value="ECO:0007669"/>
    <property type="project" value="TreeGrafter"/>
</dbReference>
<dbReference type="OrthoDB" id="5459053at2"/>
<feature type="transmembrane region" description="Helical" evidence="1">
    <location>
        <begin position="70"/>
        <end position="94"/>
    </location>
</feature>
<evidence type="ECO:0000313" key="3">
    <source>
        <dbReference type="Proteomes" id="UP000011765"/>
    </source>
</evidence>
<dbReference type="EMBL" id="CP002690">
    <property type="protein sequence ID" value="AEE14056.1"/>
    <property type="molecule type" value="Genomic_DNA"/>
</dbReference>
<keyword evidence="1" id="KW-0812">Transmembrane</keyword>
<feature type="transmembrane region" description="Helical" evidence="1">
    <location>
        <begin position="154"/>
        <end position="172"/>
    </location>
</feature>
<keyword evidence="3" id="KW-1185">Reference proteome</keyword>
<gene>
    <name evidence="2" type="ORF">Thena_0413</name>
</gene>
<reference evidence="2 3" key="1">
    <citation type="submission" date="2011-04" db="EMBL/GenBank/DDBJ databases">
        <title>The complete genome of Thermodesulfobium narugense DSM 14796.</title>
        <authorList>
            <consortium name="US DOE Joint Genome Institute (JGI-PGF)"/>
            <person name="Lucas S."/>
            <person name="Han J."/>
            <person name="Lapidus A."/>
            <person name="Bruce D."/>
            <person name="Goodwin L."/>
            <person name="Pitluck S."/>
            <person name="Peters L."/>
            <person name="Kyrpides N."/>
            <person name="Mavromatis K."/>
            <person name="Pagani I."/>
            <person name="Ivanova N."/>
            <person name="Ovchinnikova G."/>
            <person name="Zhang X."/>
            <person name="Saunders L."/>
            <person name="Detter J.C."/>
            <person name="Tapia R."/>
            <person name="Han C."/>
            <person name="Land M."/>
            <person name="Hauser L."/>
            <person name="Markowitz V."/>
            <person name="Cheng J.-F."/>
            <person name="Hugenholtz P."/>
            <person name="Woyke T."/>
            <person name="Wu D."/>
            <person name="Spring S."/>
            <person name="Schroeder M."/>
            <person name="Brambilla E."/>
            <person name="Klenk H.-P."/>
            <person name="Eisen J.A."/>
        </authorList>
    </citation>
    <scope>NUCLEOTIDE SEQUENCE [LARGE SCALE GENOMIC DNA]</scope>
    <source>
        <strain evidence="2 3">DSM 14796</strain>
    </source>
</reference>
<keyword evidence="1" id="KW-0472">Membrane</keyword>
<evidence type="ECO:0000313" key="2">
    <source>
        <dbReference type="EMBL" id="AEE14056.1"/>
    </source>
</evidence>
<dbReference type="Gene3D" id="2.40.50.100">
    <property type="match status" value="1"/>
</dbReference>
<dbReference type="InterPro" id="IPR007404">
    <property type="entry name" value="YdjM-like"/>
</dbReference>
<dbReference type="eggNOG" id="COG1988">
    <property type="taxonomic scope" value="Bacteria"/>
</dbReference>
<feature type="transmembrane region" description="Helical" evidence="1">
    <location>
        <begin position="106"/>
        <end position="134"/>
    </location>
</feature>
<dbReference type="PANTHER" id="PTHR30469">
    <property type="entry name" value="MULTIDRUG RESISTANCE PROTEIN MDTA"/>
    <property type="match status" value="1"/>
</dbReference>
<feature type="transmembrane region" description="Helical" evidence="1">
    <location>
        <begin position="7"/>
        <end position="23"/>
    </location>
</feature>